<evidence type="ECO:0000313" key="2">
    <source>
        <dbReference type="EMBL" id="EUJ30754.1"/>
    </source>
</evidence>
<dbReference type="Pfam" id="PF06177">
    <property type="entry name" value="QueT"/>
    <property type="match status" value="1"/>
</dbReference>
<feature type="transmembrane region" description="Helical" evidence="1">
    <location>
        <begin position="49"/>
        <end position="69"/>
    </location>
</feature>
<dbReference type="PANTHER" id="PTHR40044">
    <property type="entry name" value="INTEGRAL MEMBRANE PROTEIN-RELATED"/>
    <property type="match status" value="1"/>
</dbReference>
<feature type="transmembrane region" description="Helical" evidence="1">
    <location>
        <begin position="75"/>
        <end position="92"/>
    </location>
</feature>
<comment type="caution">
    <text evidence="2">The sequence shown here is derived from an EMBL/GenBank/DDBJ whole genome shotgun (WGS) entry which is preliminary data.</text>
</comment>
<dbReference type="Proteomes" id="UP000019249">
    <property type="component" value="Unassembled WGS sequence"/>
</dbReference>
<keyword evidence="1" id="KW-1133">Transmembrane helix</keyword>
<dbReference type="EMBL" id="AODF01000021">
    <property type="protein sequence ID" value="EUJ30754.1"/>
    <property type="molecule type" value="Genomic_DNA"/>
</dbReference>
<proteinExistence type="predicted"/>
<reference evidence="2 3" key="1">
    <citation type="journal article" date="2014" name="Int. J. Syst. Evol. Microbiol.">
        <title>Listeria floridensis sp. nov., Listeria aquatica sp. nov., Listeria cornellensis sp. nov., Listeria riparia sp. nov. and Listeria grandensis sp. nov., from agricultural and natural environments.</title>
        <authorList>
            <person name="den Bakker H.C."/>
            <person name="Warchocki S."/>
            <person name="Wright E.M."/>
            <person name="Allred A.F."/>
            <person name="Ahlstrom C."/>
            <person name="Manuel C.S."/>
            <person name="Stasiewicz M.J."/>
            <person name="Burrell A."/>
            <person name="Roof S."/>
            <person name="Strawn L."/>
            <person name="Fortes E.D."/>
            <person name="Nightingale K.K."/>
            <person name="Kephart D."/>
            <person name="Wiedmann M."/>
        </authorList>
    </citation>
    <scope>NUCLEOTIDE SEQUENCE [LARGE SCALE GENOMIC DNA]</scope>
    <source>
        <strain evidence="2 3">FSL S10-1187</strain>
    </source>
</reference>
<dbReference type="PIRSF" id="PIRSF031501">
    <property type="entry name" value="QueT"/>
    <property type="match status" value="1"/>
</dbReference>
<name>A0ABN0REB4_9LIST</name>
<evidence type="ECO:0008006" key="4">
    <source>
        <dbReference type="Google" id="ProtNLM"/>
    </source>
</evidence>
<feature type="transmembrane region" description="Helical" evidence="1">
    <location>
        <begin position="99"/>
        <end position="121"/>
    </location>
</feature>
<dbReference type="PANTHER" id="PTHR40044:SF1">
    <property type="entry name" value="INTEGRAL MEMBRANE PROTEIN"/>
    <property type="match status" value="1"/>
</dbReference>
<dbReference type="InterPro" id="IPR010387">
    <property type="entry name" value="QueT"/>
</dbReference>
<gene>
    <name evidence="2" type="ORF">MFLO_10149</name>
</gene>
<evidence type="ECO:0000313" key="3">
    <source>
        <dbReference type="Proteomes" id="UP000019249"/>
    </source>
</evidence>
<feature type="transmembrane region" description="Helical" evidence="1">
    <location>
        <begin position="6"/>
        <end position="28"/>
    </location>
</feature>
<accession>A0ABN0REB4</accession>
<organism evidence="2 3">
    <name type="scientific">Listeria floridensis FSL S10-1187</name>
    <dbReference type="NCBI Taxonomy" id="1265817"/>
    <lineage>
        <taxon>Bacteria</taxon>
        <taxon>Bacillati</taxon>
        <taxon>Bacillota</taxon>
        <taxon>Bacilli</taxon>
        <taxon>Bacillales</taxon>
        <taxon>Listeriaceae</taxon>
        <taxon>Listeria</taxon>
    </lineage>
</organism>
<keyword evidence="1" id="KW-0812">Transmembrane</keyword>
<evidence type="ECO:0000256" key="1">
    <source>
        <dbReference type="SAM" id="Phobius"/>
    </source>
</evidence>
<sequence length="159" mass="17977">MKMKWITVNAIVAALYVILGFLVQPIAFSAIQFRIPELFNHLIVFNKKYFWGIILGVFITNLFSPLGWYDLVFGVAQSAVSIAIMFVVMRYVKGTIPRMIANTLVFSLTMFIIAYELHLAFGLPFFLSWLTCAIGEVVVMGVGIPIMYAINKRLKLDSI</sequence>
<feature type="transmembrane region" description="Helical" evidence="1">
    <location>
        <begin position="127"/>
        <end position="150"/>
    </location>
</feature>
<dbReference type="RefSeq" id="WP_036097596.1">
    <property type="nucleotide sequence ID" value="NZ_AODF01000021.1"/>
</dbReference>
<keyword evidence="3" id="KW-1185">Reference proteome</keyword>
<protein>
    <recommendedName>
        <fullName evidence="4">QueT transporter family protein</fullName>
    </recommendedName>
</protein>
<keyword evidence="1" id="KW-0472">Membrane</keyword>